<organism evidence="3 4">
    <name type="scientific">Lichenicoccus roseus</name>
    <dbReference type="NCBI Taxonomy" id="2683649"/>
    <lineage>
        <taxon>Bacteria</taxon>
        <taxon>Pseudomonadati</taxon>
        <taxon>Pseudomonadota</taxon>
        <taxon>Alphaproteobacteria</taxon>
        <taxon>Acetobacterales</taxon>
        <taxon>Acetobacteraceae</taxon>
        <taxon>Lichenicoccus</taxon>
    </lineage>
</organism>
<dbReference type="SUPFAM" id="SSF55073">
    <property type="entry name" value="Nucleotide cyclase"/>
    <property type="match status" value="1"/>
</dbReference>
<dbReference type="InterPro" id="IPR043128">
    <property type="entry name" value="Rev_trsase/Diguanyl_cyclase"/>
</dbReference>
<dbReference type="PANTHER" id="PTHR44757">
    <property type="entry name" value="DIGUANYLATE CYCLASE DGCP"/>
    <property type="match status" value="1"/>
</dbReference>
<proteinExistence type="predicted"/>
<feature type="domain" description="EAL" evidence="1">
    <location>
        <begin position="348"/>
        <end position="598"/>
    </location>
</feature>
<dbReference type="Pfam" id="PF00563">
    <property type="entry name" value="EAL"/>
    <property type="match status" value="1"/>
</dbReference>
<dbReference type="OrthoDB" id="9793210at2"/>
<dbReference type="SUPFAM" id="SSF55781">
    <property type="entry name" value="GAF domain-like"/>
    <property type="match status" value="1"/>
</dbReference>
<evidence type="ECO:0000313" key="3">
    <source>
        <dbReference type="EMBL" id="TLU71294.1"/>
    </source>
</evidence>
<name>A0A5R9J0X8_9PROT</name>
<dbReference type="InterPro" id="IPR052155">
    <property type="entry name" value="Biofilm_reg_signaling"/>
</dbReference>
<dbReference type="Gene3D" id="3.20.20.450">
    <property type="entry name" value="EAL domain"/>
    <property type="match status" value="1"/>
</dbReference>
<dbReference type="Proteomes" id="UP000305654">
    <property type="component" value="Unassembled WGS sequence"/>
</dbReference>
<dbReference type="SUPFAM" id="SSF141868">
    <property type="entry name" value="EAL domain-like"/>
    <property type="match status" value="1"/>
</dbReference>
<dbReference type="Gene3D" id="3.30.450.40">
    <property type="match status" value="1"/>
</dbReference>
<gene>
    <name evidence="3" type="ORF">FE263_17510</name>
</gene>
<dbReference type="InterPro" id="IPR029016">
    <property type="entry name" value="GAF-like_dom_sf"/>
</dbReference>
<dbReference type="InterPro" id="IPR035919">
    <property type="entry name" value="EAL_sf"/>
</dbReference>
<dbReference type="PROSITE" id="PS50887">
    <property type="entry name" value="GGDEF"/>
    <property type="match status" value="1"/>
</dbReference>
<keyword evidence="4" id="KW-1185">Reference proteome</keyword>
<sequence>MARPPPVKISSERLVLPRPGQILGEGEDSAFSAFARVAMRGLDVPLALVLVEEHGALQIRGAFGRSLGETLPISIIRTQMDSQRRMTLEIADLQRDPAFLASPEDERHAGFGAYAGATLRDASGASIGVLCVLDHKAHRFGRESLAILADLARAAGSLLAFDQHHQVRTEIGSEAVTALPGREALEGALDRLVEGAERANPSSLPPGFGVLRIDIGRLGELNEMHGRSAVDQALKQIAGRLKSVTPSPGFLAHLGGGGFALVVGGRVTAADIEAVAVRAMDRLREPAHLDGLDVPLRPSAGIASYPADALDSAGLLRSAEAALSHAKRQGDGRHIHSTPNLLQTYELSAGIEQDLQRAVMKGEFTLNWLPVIDTASEKVVSFEALARWHRPGYGDISPDIFISCAESAGLIEQVDGWVLAAACREAASWEQALGVSVNISPVWISHNRLPSLLRRVLDETGLDPTRLQIELSERVPFGSDGMTRRELSQVRAMGVRLALDDFGTGYSCLGLLGTYPFDQVKLDSQFVQAIGRDRRAEAITRGVLQMVQSLGMTSCAEGVETEEQLAFLDAHGCEEIQGYLIGRPIPRLPRQVGSVRAMDQA</sequence>
<evidence type="ECO:0000259" key="2">
    <source>
        <dbReference type="PROSITE" id="PS50887"/>
    </source>
</evidence>
<dbReference type="Pfam" id="PF00990">
    <property type="entry name" value="GGDEF"/>
    <property type="match status" value="1"/>
</dbReference>
<dbReference type="AlphaFoldDB" id="A0A5R9J0X8"/>
<dbReference type="RefSeq" id="WP_138327331.1">
    <property type="nucleotide sequence ID" value="NZ_VCDI01000007.1"/>
</dbReference>
<evidence type="ECO:0000259" key="1">
    <source>
        <dbReference type="PROSITE" id="PS50883"/>
    </source>
</evidence>
<dbReference type="CDD" id="cd01948">
    <property type="entry name" value="EAL"/>
    <property type="match status" value="1"/>
</dbReference>
<dbReference type="Pfam" id="PF01590">
    <property type="entry name" value="GAF"/>
    <property type="match status" value="1"/>
</dbReference>
<dbReference type="InterPro" id="IPR000160">
    <property type="entry name" value="GGDEF_dom"/>
</dbReference>
<dbReference type="SMART" id="SM00052">
    <property type="entry name" value="EAL"/>
    <property type="match status" value="1"/>
</dbReference>
<dbReference type="Gene3D" id="3.30.70.270">
    <property type="match status" value="1"/>
</dbReference>
<dbReference type="InterPro" id="IPR029787">
    <property type="entry name" value="Nucleotide_cyclase"/>
</dbReference>
<dbReference type="EMBL" id="VCDI01000007">
    <property type="protein sequence ID" value="TLU71294.1"/>
    <property type="molecule type" value="Genomic_DNA"/>
</dbReference>
<protein>
    <submittedName>
        <fullName evidence="3">EAL domain-containing protein</fullName>
    </submittedName>
</protein>
<evidence type="ECO:0000313" key="4">
    <source>
        <dbReference type="Proteomes" id="UP000305654"/>
    </source>
</evidence>
<dbReference type="PROSITE" id="PS50883">
    <property type="entry name" value="EAL"/>
    <property type="match status" value="1"/>
</dbReference>
<accession>A0A5R9J0X8</accession>
<dbReference type="NCBIfam" id="TIGR00254">
    <property type="entry name" value="GGDEF"/>
    <property type="match status" value="1"/>
</dbReference>
<dbReference type="InterPro" id="IPR001633">
    <property type="entry name" value="EAL_dom"/>
</dbReference>
<feature type="domain" description="GGDEF" evidence="2">
    <location>
        <begin position="206"/>
        <end position="339"/>
    </location>
</feature>
<comment type="caution">
    <text evidence="3">The sequence shown here is derived from an EMBL/GenBank/DDBJ whole genome shotgun (WGS) entry which is preliminary data.</text>
</comment>
<dbReference type="SMART" id="SM00267">
    <property type="entry name" value="GGDEF"/>
    <property type="match status" value="1"/>
</dbReference>
<dbReference type="PANTHER" id="PTHR44757:SF2">
    <property type="entry name" value="BIOFILM ARCHITECTURE MAINTENANCE PROTEIN MBAA"/>
    <property type="match status" value="1"/>
</dbReference>
<dbReference type="InterPro" id="IPR003018">
    <property type="entry name" value="GAF"/>
</dbReference>
<dbReference type="CDD" id="cd01949">
    <property type="entry name" value="GGDEF"/>
    <property type="match status" value="1"/>
</dbReference>
<reference evidence="3 4" key="1">
    <citation type="submission" date="2019-05" db="EMBL/GenBank/DDBJ databases">
        <authorList>
            <person name="Pankratov T."/>
            <person name="Grouzdev D."/>
        </authorList>
    </citation>
    <scope>NUCLEOTIDE SEQUENCE [LARGE SCALE GENOMIC DNA]</scope>
    <source>
        <strain evidence="3 4">KEBCLARHB70R</strain>
    </source>
</reference>